<dbReference type="InterPro" id="IPR025110">
    <property type="entry name" value="AMP-bd_C"/>
</dbReference>
<gene>
    <name evidence="4" type="ORF">SCH01S_29_00910</name>
</gene>
<dbReference type="OrthoDB" id="9803968at2"/>
<dbReference type="SUPFAM" id="SSF56801">
    <property type="entry name" value="Acetyl-CoA synthetase-like"/>
    <property type="match status" value="1"/>
</dbReference>
<proteinExistence type="inferred from homology"/>
<dbReference type="CDD" id="cd05941">
    <property type="entry name" value="MCS"/>
    <property type="match status" value="1"/>
</dbReference>
<evidence type="ECO:0000313" key="5">
    <source>
        <dbReference type="Proteomes" id="UP000033202"/>
    </source>
</evidence>
<dbReference type="GO" id="GO:0006631">
    <property type="term" value="P:fatty acid metabolic process"/>
    <property type="evidence" value="ECO:0007669"/>
    <property type="project" value="TreeGrafter"/>
</dbReference>
<dbReference type="PANTHER" id="PTHR43201:SF8">
    <property type="entry name" value="ACYL-COA SYNTHETASE FAMILY MEMBER 3"/>
    <property type="match status" value="1"/>
</dbReference>
<feature type="domain" description="AMP-binding enzyme C-terminal" evidence="3">
    <location>
        <begin position="382"/>
        <end position="457"/>
    </location>
</feature>
<reference evidence="4 5" key="1">
    <citation type="submission" date="2015-04" db="EMBL/GenBank/DDBJ databases">
        <title>Whole genome shotgun sequence of Sphingomonas changbaiensis NBRC 104936.</title>
        <authorList>
            <person name="Katano-Makiyama Y."/>
            <person name="Hosoyama A."/>
            <person name="Hashimoto M."/>
            <person name="Noguchi M."/>
            <person name="Tsuchikane K."/>
            <person name="Ohji S."/>
            <person name="Yamazoe A."/>
            <person name="Ichikawa N."/>
            <person name="Kimura A."/>
            <person name="Fujita N."/>
        </authorList>
    </citation>
    <scope>NUCLEOTIDE SEQUENCE [LARGE SCALE GENOMIC DNA]</scope>
    <source>
        <strain evidence="4 5">NBRC 104936</strain>
    </source>
</reference>
<evidence type="ECO:0000256" key="1">
    <source>
        <dbReference type="ARBA" id="ARBA00006432"/>
    </source>
</evidence>
<dbReference type="InterPro" id="IPR045851">
    <property type="entry name" value="AMP-bd_C_sf"/>
</dbReference>
<dbReference type="RefSeq" id="WP_157032854.1">
    <property type="nucleotide sequence ID" value="NZ_BBWU01000029.1"/>
</dbReference>
<dbReference type="PANTHER" id="PTHR43201">
    <property type="entry name" value="ACYL-COA SYNTHETASE"/>
    <property type="match status" value="1"/>
</dbReference>
<keyword evidence="4" id="KW-0436">Ligase</keyword>
<comment type="similarity">
    <text evidence="1">Belongs to the ATP-dependent AMP-binding enzyme family.</text>
</comment>
<dbReference type="Proteomes" id="UP000033202">
    <property type="component" value="Unassembled WGS sequence"/>
</dbReference>
<dbReference type="NCBIfam" id="NF005702">
    <property type="entry name" value="PRK07514.1"/>
    <property type="match status" value="1"/>
</dbReference>
<dbReference type="InterPro" id="IPR020845">
    <property type="entry name" value="AMP-binding_CS"/>
</dbReference>
<evidence type="ECO:0000313" key="4">
    <source>
        <dbReference type="EMBL" id="GAO39403.1"/>
    </source>
</evidence>
<protein>
    <submittedName>
        <fullName evidence="4">Putative fatty-acid--CoA ligase</fullName>
    </submittedName>
</protein>
<dbReference type="AlphaFoldDB" id="A0A0E9MPJ1"/>
<dbReference type="Pfam" id="PF13193">
    <property type="entry name" value="AMP-binding_C"/>
    <property type="match status" value="1"/>
</dbReference>
<name>A0A0E9MPJ1_9SPHN</name>
<dbReference type="EMBL" id="BBWU01000029">
    <property type="protein sequence ID" value="GAO39403.1"/>
    <property type="molecule type" value="Genomic_DNA"/>
</dbReference>
<dbReference type="STRING" id="1219043.SCH01S_29_00910"/>
<evidence type="ECO:0000259" key="3">
    <source>
        <dbReference type="Pfam" id="PF13193"/>
    </source>
</evidence>
<dbReference type="Pfam" id="PF00501">
    <property type="entry name" value="AMP-binding"/>
    <property type="match status" value="1"/>
</dbReference>
<dbReference type="GO" id="GO:0031956">
    <property type="term" value="F:medium-chain fatty acid-CoA ligase activity"/>
    <property type="evidence" value="ECO:0007669"/>
    <property type="project" value="TreeGrafter"/>
</dbReference>
<accession>A0A0E9MPJ1</accession>
<feature type="domain" description="AMP-dependent synthetase/ligase" evidence="2">
    <location>
        <begin position="19"/>
        <end position="331"/>
    </location>
</feature>
<keyword evidence="5" id="KW-1185">Reference proteome</keyword>
<organism evidence="4 5">
    <name type="scientific">Sphingomonas changbaiensis NBRC 104936</name>
    <dbReference type="NCBI Taxonomy" id="1219043"/>
    <lineage>
        <taxon>Bacteria</taxon>
        <taxon>Pseudomonadati</taxon>
        <taxon>Pseudomonadota</taxon>
        <taxon>Alphaproteobacteria</taxon>
        <taxon>Sphingomonadales</taxon>
        <taxon>Sphingomonadaceae</taxon>
        <taxon>Sphingomonas</taxon>
    </lineage>
</organism>
<comment type="caution">
    <text evidence="4">The sequence shown here is derived from an EMBL/GenBank/DDBJ whole genome shotgun (WGS) entry which is preliminary data.</text>
</comment>
<dbReference type="PROSITE" id="PS00455">
    <property type="entry name" value="AMP_BINDING"/>
    <property type="match status" value="1"/>
</dbReference>
<dbReference type="InterPro" id="IPR042099">
    <property type="entry name" value="ANL_N_sf"/>
</dbReference>
<dbReference type="Gene3D" id="3.40.50.12780">
    <property type="entry name" value="N-terminal domain of ligase-like"/>
    <property type="match status" value="1"/>
</dbReference>
<dbReference type="InterPro" id="IPR000873">
    <property type="entry name" value="AMP-dep_synth/lig_dom"/>
</dbReference>
<sequence>MIQSLFPTLRAGFRGDLFRPALIEASGAVLSYADLLARSGAMAAALLARGLKAGDRIVVQTSKSVDALLLYLAALRAGIVYVPLNPAHTRAELDYFLEDAEPGLFVDDAELARLAAAPVADFAEPALGPDDLAAILYTSGTTGRSKGALLSQGNLASNAATLIREWRFTEADRLIHALPIFHVHGLFVATHCVIGSGAAMLWQPGFDADAIVRALPDASVLMGVPTFYTRLLAKDGLTPDLCGNMRLFVSGSAPLSAETHREWQARTGHRILERYGMTETGMLSSNPYDGDRRAGSVGPPLPGVAIRIAGADADGVGGIEVKGPNVTRGYWRNAEKTAEAFTADGWFETGDLGRFDGDGYLWIVGRAKDLIISGGFNVYPAEVEAAIEVLDGVAEVAVIGAPHPDFGEGVVAVVVPRAGAEVSPHAVSDALRETLAAYKRPKTVLIRDALPRNAMGKVEKAVLRRELASAFD</sequence>
<evidence type="ECO:0000259" key="2">
    <source>
        <dbReference type="Pfam" id="PF00501"/>
    </source>
</evidence>
<dbReference type="Gene3D" id="3.30.300.30">
    <property type="match status" value="1"/>
</dbReference>